<gene>
    <name evidence="2" type="ORF">F511_26528</name>
</gene>
<sequence>MNKLARSSSREGKNRTRAAQEQIRREEENSSKKRPAQRKPERRQAGKLVKDKPVRIA</sequence>
<dbReference type="AlphaFoldDB" id="A0A2Z7BQX6"/>
<dbReference type="EMBL" id="KV003220">
    <property type="protein sequence ID" value="KZV36774.1"/>
    <property type="molecule type" value="Genomic_DNA"/>
</dbReference>
<accession>A0A2Z7BQX6</accession>
<protein>
    <submittedName>
        <fullName evidence="2">Uncharacterized protein</fullName>
    </submittedName>
</protein>
<organism evidence="2 3">
    <name type="scientific">Dorcoceras hygrometricum</name>
    <dbReference type="NCBI Taxonomy" id="472368"/>
    <lineage>
        <taxon>Eukaryota</taxon>
        <taxon>Viridiplantae</taxon>
        <taxon>Streptophyta</taxon>
        <taxon>Embryophyta</taxon>
        <taxon>Tracheophyta</taxon>
        <taxon>Spermatophyta</taxon>
        <taxon>Magnoliopsida</taxon>
        <taxon>eudicotyledons</taxon>
        <taxon>Gunneridae</taxon>
        <taxon>Pentapetalae</taxon>
        <taxon>asterids</taxon>
        <taxon>lamiids</taxon>
        <taxon>Lamiales</taxon>
        <taxon>Gesneriaceae</taxon>
        <taxon>Didymocarpoideae</taxon>
        <taxon>Trichosporeae</taxon>
        <taxon>Loxocarpinae</taxon>
        <taxon>Dorcoceras</taxon>
    </lineage>
</organism>
<evidence type="ECO:0000313" key="2">
    <source>
        <dbReference type="EMBL" id="KZV36774.1"/>
    </source>
</evidence>
<proteinExistence type="predicted"/>
<evidence type="ECO:0000256" key="1">
    <source>
        <dbReference type="SAM" id="MobiDB-lite"/>
    </source>
</evidence>
<dbReference type="Proteomes" id="UP000250235">
    <property type="component" value="Unassembled WGS sequence"/>
</dbReference>
<evidence type="ECO:0000313" key="3">
    <source>
        <dbReference type="Proteomes" id="UP000250235"/>
    </source>
</evidence>
<feature type="region of interest" description="Disordered" evidence="1">
    <location>
        <begin position="1"/>
        <end position="57"/>
    </location>
</feature>
<name>A0A2Z7BQX6_9LAMI</name>
<keyword evidence="3" id="KW-1185">Reference proteome</keyword>
<feature type="compositionally biased region" description="Basic and acidic residues" evidence="1">
    <location>
        <begin position="38"/>
        <end position="57"/>
    </location>
</feature>
<feature type="compositionally biased region" description="Basic and acidic residues" evidence="1">
    <location>
        <begin position="22"/>
        <end position="31"/>
    </location>
</feature>
<reference evidence="2 3" key="1">
    <citation type="journal article" date="2015" name="Proc. Natl. Acad. Sci. U.S.A.">
        <title>The resurrection genome of Boea hygrometrica: A blueprint for survival of dehydration.</title>
        <authorList>
            <person name="Xiao L."/>
            <person name="Yang G."/>
            <person name="Zhang L."/>
            <person name="Yang X."/>
            <person name="Zhao S."/>
            <person name="Ji Z."/>
            <person name="Zhou Q."/>
            <person name="Hu M."/>
            <person name="Wang Y."/>
            <person name="Chen M."/>
            <person name="Xu Y."/>
            <person name="Jin H."/>
            <person name="Xiao X."/>
            <person name="Hu G."/>
            <person name="Bao F."/>
            <person name="Hu Y."/>
            <person name="Wan P."/>
            <person name="Li L."/>
            <person name="Deng X."/>
            <person name="Kuang T."/>
            <person name="Xiang C."/>
            <person name="Zhu J.K."/>
            <person name="Oliver M.J."/>
            <person name="He Y."/>
        </authorList>
    </citation>
    <scope>NUCLEOTIDE SEQUENCE [LARGE SCALE GENOMIC DNA]</scope>
    <source>
        <strain evidence="3">cv. XS01</strain>
    </source>
</reference>